<dbReference type="Proteomes" id="UP000192418">
    <property type="component" value="Unassembled WGS sequence"/>
</dbReference>
<sequence>MKAGIKLGLLMAIALCVGGCTTTGLTQKKETPTPTVEKKESVAVYYDFKDVLVPEELKIDEDATVIISTPGLTSGVLALRGRVEKNSLFNFFHMNMIKDNWNIVSQIKSPKITMLVFQKANRWAVVNIRENELFTYVEIGVAPTQEQVLPMESGEISLTN</sequence>
<dbReference type="AlphaFoldDB" id="A0A1W1ZG38"/>
<evidence type="ECO:0000256" key="1">
    <source>
        <dbReference type="SAM" id="SignalP"/>
    </source>
</evidence>
<name>A0A1W1ZG38_9BACT</name>
<protein>
    <recommendedName>
        <fullName evidence="4">Lipoprotein</fullName>
    </recommendedName>
</protein>
<gene>
    <name evidence="2" type="ORF">SAMN02746065_102278</name>
</gene>
<dbReference type="RefSeq" id="WP_084066929.1">
    <property type="nucleotide sequence ID" value="NZ_FWXY01000002.1"/>
</dbReference>
<accession>A0A1W1ZG38</accession>
<evidence type="ECO:0000313" key="2">
    <source>
        <dbReference type="EMBL" id="SMC47460.1"/>
    </source>
</evidence>
<keyword evidence="3" id="KW-1185">Reference proteome</keyword>
<feature type="signal peptide" evidence="1">
    <location>
        <begin position="1"/>
        <end position="22"/>
    </location>
</feature>
<evidence type="ECO:0008006" key="4">
    <source>
        <dbReference type="Google" id="ProtNLM"/>
    </source>
</evidence>
<keyword evidence="1" id="KW-0732">Signal</keyword>
<dbReference type="OrthoDB" id="9794844at2"/>
<reference evidence="2 3" key="1">
    <citation type="submission" date="2017-04" db="EMBL/GenBank/DDBJ databases">
        <authorList>
            <person name="Afonso C.L."/>
            <person name="Miller P.J."/>
            <person name="Scott M.A."/>
            <person name="Spackman E."/>
            <person name="Goraichik I."/>
            <person name="Dimitrov K.M."/>
            <person name="Suarez D.L."/>
            <person name="Swayne D.E."/>
        </authorList>
    </citation>
    <scope>NUCLEOTIDE SEQUENCE [LARGE SCALE GENOMIC DNA]</scope>
    <source>
        <strain evidence="2 3">DSM 3385</strain>
    </source>
</reference>
<organism evidence="2 3">
    <name type="scientific">Desulfocicer vacuolatum DSM 3385</name>
    <dbReference type="NCBI Taxonomy" id="1121400"/>
    <lineage>
        <taxon>Bacteria</taxon>
        <taxon>Pseudomonadati</taxon>
        <taxon>Thermodesulfobacteriota</taxon>
        <taxon>Desulfobacteria</taxon>
        <taxon>Desulfobacterales</taxon>
        <taxon>Desulfobacteraceae</taxon>
        <taxon>Desulfocicer</taxon>
    </lineage>
</organism>
<dbReference type="EMBL" id="FWXY01000002">
    <property type="protein sequence ID" value="SMC47460.1"/>
    <property type="molecule type" value="Genomic_DNA"/>
</dbReference>
<proteinExistence type="predicted"/>
<evidence type="ECO:0000313" key="3">
    <source>
        <dbReference type="Proteomes" id="UP000192418"/>
    </source>
</evidence>
<feature type="chain" id="PRO_5013252565" description="Lipoprotein" evidence="1">
    <location>
        <begin position="23"/>
        <end position="160"/>
    </location>
</feature>
<dbReference type="STRING" id="1121400.SAMN02746065_102278"/>